<name>A0A8T2YNN3_POPDE</name>
<keyword evidence="2" id="KW-0342">GTP-binding</keyword>
<sequence length="489" mass="54427">MQIPSSLSLLRHRTPTFFRHHQNHRPLLITASRHHQNQPNVSRKQPPSKNLLKAKKNLTSKKDFSNLSPILSPDHTPTNLSDSQAIGTVAASQANFMRVIVTAEPEKIEDSSSSSKVGTELLCVVRAVLKKIKRRVLVGDKVVVGSIDWVDRRGMIENVFQRSSDILDPPVANVDRLLVLFSVEQPQLESFVLTRFLIEAESTGIPITLALNKAELVDQQVLSDWDTRLRSWGYEPLFCSVDSKMGLDSLASVLRDQTTVIVGPSGVGKSSLINALRNEPNSQVEVDNWFDPIMGSKWFEDQRVGKVSTRSGRGKHTTRNVSLLPLGGGGYLADTPGFSQPSLLKVTKQSLAQYFPEIRKMLGDNEQAKCAFNDCLHVGGRGGARGIGKGKGIPCISSLLAEMQKSQGRISVISEHLDTKRGRCRLRYKVGDMGVKQAEPRLEPKKHRRQSRKRINQSILDELNELDDDEDSLDDENDPILRALKNENL</sequence>
<feature type="region of interest" description="Disordered" evidence="3">
    <location>
        <begin position="466"/>
        <end position="489"/>
    </location>
</feature>
<dbReference type="InterPro" id="IPR030378">
    <property type="entry name" value="G_CP_dom"/>
</dbReference>
<dbReference type="CDD" id="cd01854">
    <property type="entry name" value="YjeQ_EngC"/>
    <property type="match status" value="1"/>
</dbReference>
<dbReference type="SUPFAM" id="SSF50249">
    <property type="entry name" value="Nucleic acid-binding proteins"/>
    <property type="match status" value="1"/>
</dbReference>
<dbReference type="EMBL" id="JACEGQ020000006">
    <property type="protein sequence ID" value="KAH8506828.1"/>
    <property type="molecule type" value="Genomic_DNA"/>
</dbReference>
<feature type="region of interest" description="Disordered" evidence="3">
    <location>
        <begin position="31"/>
        <end position="51"/>
    </location>
</feature>
<dbReference type="PROSITE" id="PS50936">
    <property type="entry name" value="ENGC_GTPASE"/>
    <property type="match status" value="1"/>
</dbReference>
<dbReference type="InterPro" id="IPR010914">
    <property type="entry name" value="RsgA_GTPase_dom"/>
</dbReference>
<dbReference type="PANTHER" id="PTHR32120">
    <property type="entry name" value="SMALL RIBOSOMAL SUBUNIT BIOGENESIS GTPASE RSGA"/>
    <property type="match status" value="1"/>
</dbReference>
<reference evidence="6" key="1">
    <citation type="journal article" date="2021" name="J. Hered.">
        <title>Genome Assembly of Salicaceae Populus deltoides (Eastern Cottonwood) I-69 Based on Nanopore Sequencing and Hi-C Technologies.</title>
        <authorList>
            <person name="Bai S."/>
            <person name="Wu H."/>
            <person name="Zhang J."/>
            <person name="Pan Z."/>
            <person name="Zhao W."/>
            <person name="Li Z."/>
            <person name="Tong C."/>
        </authorList>
    </citation>
    <scope>NUCLEOTIDE SEQUENCE</scope>
    <source>
        <tissue evidence="6">Leaf</tissue>
    </source>
</reference>
<evidence type="ECO:0000259" key="4">
    <source>
        <dbReference type="PROSITE" id="PS50936"/>
    </source>
</evidence>
<dbReference type="GO" id="GO:0005525">
    <property type="term" value="F:GTP binding"/>
    <property type="evidence" value="ECO:0007669"/>
    <property type="project" value="UniProtKB-KW"/>
</dbReference>
<keyword evidence="1" id="KW-0547">Nucleotide-binding</keyword>
<proteinExistence type="inferred from homology"/>
<keyword evidence="7" id="KW-1185">Reference proteome</keyword>
<dbReference type="HAMAP" id="MF_01820">
    <property type="entry name" value="GTPase_RsgA"/>
    <property type="match status" value="1"/>
</dbReference>
<evidence type="ECO:0000256" key="1">
    <source>
        <dbReference type="ARBA" id="ARBA00022741"/>
    </source>
</evidence>
<dbReference type="GO" id="GO:0003924">
    <property type="term" value="F:GTPase activity"/>
    <property type="evidence" value="ECO:0007669"/>
    <property type="project" value="InterPro"/>
</dbReference>
<feature type="compositionally biased region" description="Polar residues" evidence="3">
    <location>
        <begin position="37"/>
        <end position="48"/>
    </location>
</feature>
<dbReference type="Pfam" id="PF03193">
    <property type="entry name" value="RsgA_GTPase"/>
    <property type="match status" value="1"/>
</dbReference>
<dbReference type="InterPro" id="IPR004881">
    <property type="entry name" value="Ribosome_biogen_GTPase_RsgA"/>
</dbReference>
<comment type="caution">
    <text evidence="6">The sequence shown here is derived from an EMBL/GenBank/DDBJ whole genome shotgun (WGS) entry which is preliminary data.</text>
</comment>
<dbReference type="Gene3D" id="2.40.50.140">
    <property type="entry name" value="Nucleic acid-binding proteins"/>
    <property type="match status" value="1"/>
</dbReference>
<organism evidence="6 7">
    <name type="scientific">Populus deltoides</name>
    <name type="common">Eastern poplar</name>
    <name type="synonym">Eastern cottonwood</name>
    <dbReference type="NCBI Taxonomy" id="3696"/>
    <lineage>
        <taxon>Eukaryota</taxon>
        <taxon>Viridiplantae</taxon>
        <taxon>Streptophyta</taxon>
        <taxon>Embryophyta</taxon>
        <taxon>Tracheophyta</taxon>
        <taxon>Spermatophyta</taxon>
        <taxon>Magnoliopsida</taxon>
        <taxon>eudicotyledons</taxon>
        <taxon>Gunneridae</taxon>
        <taxon>Pentapetalae</taxon>
        <taxon>rosids</taxon>
        <taxon>fabids</taxon>
        <taxon>Malpighiales</taxon>
        <taxon>Salicaceae</taxon>
        <taxon>Saliceae</taxon>
        <taxon>Populus</taxon>
    </lineage>
</organism>
<dbReference type="NCBIfam" id="TIGR00157">
    <property type="entry name" value="ribosome small subunit-dependent GTPase A"/>
    <property type="match status" value="1"/>
</dbReference>
<protein>
    <submittedName>
        <fullName evidence="6">Uncharacterized protein</fullName>
    </submittedName>
</protein>
<evidence type="ECO:0000256" key="3">
    <source>
        <dbReference type="SAM" id="MobiDB-lite"/>
    </source>
</evidence>
<evidence type="ECO:0000313" key="7">
    <source>
        <dbReference type="Proteomes" id="UP000807159"/>
    </source>
</evidence>
<dbReference type="SUPFAM" id="SSF52540">
    <property type="entry name" value="P-loop containing nucleoside triphosphate hydrolases"/>
    <property type="match status" value="1"/>
</dbReference>
<evidence type="ECO:0000256" key="2">
    <source>
        <dbReference type="ARBA" id="ARBA00023134"/>
    </source>
</evidence>
<dbReference type="InterPro" id="IPR012340">
    <property type="entry name" value="NA-bd_OB-fold"/>
</dbReference>
<accession>A0A8T2YNN3</accession>
<dbReference type="Gene3D" id="3.40.50.300">
    <property type="entry name" value="P-loop containing nucleotide triphosphate hydrolases"/>
    <property type="match status" value="1"/>
</dbReference>
<gene>
    <name evidence="6" type="ORF">H0E87_013577</name>
</gene>
<feature type="domain" description="CP-type G" evidence="5">
    <location>
        <begin position="164"/>
        <end position="341"/>
    </location>
</feature>
<feature type="compositionally biased region" description="Acidic residues" evidence="3">
    <location>
        <begin position="466"/>
        <end position="478"/>
    </location>
</feature>
<dbReference type="PROSITE" id="PS51721">
    <property type="entry name" value="G_CP"/>
    <property type="match status" value="1"/>
</dbReference>
<evidence type="ECO:0000313" key="6">
    <source>
        <dbReference type="EMBL" id="KAH8506828.1"/>
    </source>
</evidence>
<dbReference type="InterPro" id="IPR027417">
    <property type="entry name" value="P-loop_NTPase"/>
</dbReference>
<evidence type="ECO:0000259" key="5">
    <source>
        <dbReference type="PROSITE" id="PS51721"/>
    </source>
</evidence>
<dbReference type="PANTHER" id="PTHR32120:SF11">
    <property type="entry name" value="SMALL RIBOSOMAL SUBUNIT BIOGENESIS GTPASE RSGA 1, MITOCHONDRIAL-RELATED"/>
    <property type="match status" value="1"/>
</dbReference>
<feature type="domain" description="EngC GTPase" evidence="4">
    <location>
        <begin position="172"/>
        <end position="339"/>
    </location>
</feature>
<dbReference type="Proteomes" id="UP000807159">
    <property type="component" value="Chromosome 6"/>
</dbReference>
<dbReference type="AlphaFoldDB" id="A0A8T2YNN3"/>